<dbReference type="PANTHER" id="PTHR43163:SF6">
    <property type="entry name" value="DIPEPTIDE TRANSPORT SYSTEM PERMEASE PROTEIN DPPB-RELATED"/>
    <property type="match status" value="1"/>
</dbReference>
<feature type="transmembrane region" description="Helical" evidence="7">
    <location>
        <begin position="187"/>
        <end position="208"/>
    </location>
</feature>
<keyword evidence="2 7" id="KW-0813">Transport</keyword>
<name>A0A4R5BIX3_9ACTN</name>
<proteinExistence type="inferred from homology"/>
<dbReference type="RefSeq" id="WP_132197741.1">
    <property type="nucleotide sequence ID" value="NZ_SMKY01000050.1"/>
</dbReference>
<dbReference type="InterPro" id="IPR000515">
    <property type="entry name" value="MetI-like"/>
</dbReference>
<keyword evidence="3" id="KW-1003">Cell membrane</keyword>
<dbReference type="InterPro" id="IPR045621">
    <property type="entry name" value="BPD_transp_1_N"/>
</dbReference>
<dbReference type="EMBL" id="SMKY01000050">
    <property type="protein sequence ID" value="TDD83794.1"/>
    <property type="molecule type" value="Genomic_DNA"/>
</dbReference>
<feature type="transmembrane region" description="Helical" evidence="7">
    <location>
        <begin position="150"/>
        <end position="175"/>
    </location>
</feature>
<evidence type="ECO:0000259" key="8">
    <source>
        <dbReference type="PROSITE" id="PS50928"/>
    </source>
</evidence>
<feature type="domain" description="ABC transmembrane type-1" evidence="8">
    <location>
        <begin position="111"/>
        <end position="308"/>
    </location>
</feature>
<evidence type="ECO:0000256" key="5">
    <source>
        <dbReference type="ARBA" id="ARBA00022989"/>
    </source>
</evidence>
<evidence type="ECO:0000256" key="7">
    <source>
        <dbReference type="RuleBase" id="RU363032"/>
    </source>
</evidence>
<dbReference type="PROSITE" id="PS50928">
    <property type="entry name" value="ABC_TM1"/>
    <property type="match status" value="1"/>
</dbReference>
<comment type="caution">
    <text evidence="9">The sequence shown here is derived from an EMBL/GenBank/DDBJ whole genome shotgun (WGS) entry which is preliminary data.</text>
</comment>
<dbReference type="GO" id="GO:0005886">
    <property type="term" value="C:plasma membrane"/>
    <property type="evidence" value="ECO:0007669"/>
    <property type="project" value="UniProtKB-SubCell"/>
</dbReference>
<evidence type="ECO:0000313" key="10">
    <source>
        <dbReference type="Proteomes" id="UP000295578"/>
    </source>
</evidence>
<reference evidence="9 10" key="1">
    <citation type="submission" date="2019-03" db="EMBL/GenBank/DDBJ databases">
        <title>Draft genome sequences of novel Actinobacteria.</title>
        <authorList>
            <person name="Sahin N."/>
            <person name="Ay H."/>
            <person name="Saygin H."/>
        </authorList>
    </citation>
    <scope>NUCLEOTIDE SEQUENCE [LARGE SCALE GENOMIC DNA]</scope>
    <source>
        <strain evidence="9 10">DSM 45941</strain>
    </source>
</reference>
<accession>A0A4R5BIX3</accession>
<gene>
    <name evidence="9" type="ORF">E1293_13965</name>
</gene>
<dbReference type="Proteomes" id="UP000295578">
    <property type="component" value="Unassembled WGS sequence"/>
</dbReference>
<evidence type="ECO:0000313" key="9">
    <source>
        <dbReference type="EMBL" id="TDD83794.1"/>
    </source>
</evidence>
<comment type="similarity">
    <text evidence="7">Belongs to the binding-protein-dependent transport system permease family.</text>
</comment>
<dbReference type="AlphaFoldDB" id="A0A4R5BIX3"/>
<feature type="transmembrane region" description="Helical" evidence="7">
    <location>
        <begin position="247"/>
        <end position="269"/>
    </location>
</feature>
<comment type="subcellular location">
    <subcellularLocation>
        <location evidence="1 7">Cell membrane</location>
        <topology evidence="1 7">Multi-pass membrane protein</topology>
    </subcellularLocation>
</comment>
<evidence type="ECO:0000256" key="1">
    <source>
        <dbReference type="ARBA" id="ARBA00004651"/>
    </source>
</evidence>
<evidence type="ECO:0000256" key="6">
    <source>
        <dbReference type="ARBA" id="ARBA00023136"/>
    </source>
</evidence>
<dbReference type="Gene3D" id="1.10.3720.10">
    <property type="entry name" value="MetI-like"/>
    <property type="match status" value="1"/>
</dbReference>
<dbReference type="InterPro" id="IPR035906">
    <property type="entry name" value="MetI-like_sf"/>
</dbReference>
<evidence type="ECO:0000256" key="4">
    <source>
        <dbReference type="ARBA" id="ARBA00022692"/>
    </source>
</evidence>
<sequence length="325" mass="34438">MAAIAISARRRVRALPAGPRYLAGRLGQAVLALFGVTTIVFFALRLSGDPARLLVPEGASAADIERVREQLGLTDPLWRQYLSFLGGAVHGDLGFSYVQNRPATELIAERLPYTANLAVAALLLSIVFGVTVGVVTALKRGRWQERALMPVVLVGQAMPAFWTGLLLILVFSVGLRWLPSTGYDGPLSLLLPSVTLASLSAAAIARVTRGSVLEQLSRDYVRTARAKGAGTGRIVLRHLARNSAIPVLTVAGLELANLLGGAVVTEVIFAWPGLGQLTIQSVSARDFPVVQAIVVFASAVYIGINLLTDLLYGVIDRRVTVGGAA</sequence>
<protein>
    <submittedName>
        <fullName evidence="9">ABC transporter permease</fullName>
    </submittedName>
</protein>
<keyword evidence="6 7" id="KW-0472">Membrane</keyword>
<dbReference type="SUPFAM" id="SSF161098">
    <property type="entry name" value="MetI-like"/>
    <property type="match status" value="1"/>
</dbReference>
<organism evidence="9 10">
    <name type="scientific">Actinomadura darangshiensis</name>
    <dbReference type="NCBI Taxonomy" id="705336"/>
    <lineage>
        <taxon>Bacteria</taxon>
        <taxon>Bacillati</taxon>
        <taxon>Actinomycetota</taxon>
        <taxon>Actinomycetes</taxon>
        <taxon>Streptosporangiales</taxon>
        <taxon>Thermomonosporaceae</taxon>
        <taxon>Actinomadura</taxon>
    </lineage>
</organism>
<dbReference type="Pfam" id="PF19300">
    <property type="entry name" value="BPD_transp_1_N"/>
    <property type="match status" value="1"/>
</dbReference>
<evidence type="ECO:0000256" key="3">
    <source>
        <dbReference type="ARBA" id="ARBA00022475"/>
    </source>
</evidence>
<dbReference type="OrthoDB" id="9778910at2"/>
<keyword evidence="10" id="KW-1185">Reference proteome</keyword>
<dbReference type="GO" id="GO:0055085">
    <property type="term" value="P:transmembrane transport"/>
    <property type="evidence" value="ECO:0007669"/>
    <property type="project" value="InterPro"/>
</dbReference>
<dbReference type="CDD" id="cd06261">
    <property type="entry name" value="TM_PBP2"/>
    <property type="match status" value="1"/>
</dbReference>
<keyword evidence="4 7" id="KW-0812">Transmembrane</keyword>
<feature type="transmembrane region" description="Helical" evidence="7">
    <location>
        <begin position="289"/>
        <end position="308"/>
    </location>
</feature>
<feature type="transmembrane region" description="Helical" evidence="7">
    <location>
        <begin position="21"/>
        <end position="44"/>
    </location>
</feature>
<keyword evidence="5 7" id="KW-1133">Transmembrane helix</keyword>
<dbReference type="Pfam" id="PF00528">
    <property type="entry name" value="BPD_transp_1"/>
    <property type="match status" value="1"/>
</dbReference>
<dbReference type="PANTHER" id="PTHR43163">
    <property type="entry name" value="DIPEPTIDE TRANSPORT SYSTEM PERMEASE PROTEIN DPPB-RELATED"/>
    <property type="match status" value="1"/>
</dbReference>
<evidence type="ECO:0000256" key="2">
    <source>
        <dbReference type="ARBA" id="ARBA00022448"/>
    </source>
</evidence>
<feature type="transmembrane region" description="Helical" evidence="7">
    <location>
        <begin position="117"/>
        <end position="138"/>
    </location>
</feature>